<protein>
    <submittedName>
        <fullName evidence="2">Peptidoglycan-binding protein</fullName>
    </submittedName>
</protein>
<dbReference type="RefSeq" id="WP_070166661.1">
    <property type="nucleotide sequence ID" value="NZ_CP118259.1"/>
</dbReference>
<dbReference type="Pfam" id="PF01471">
    <property type="entry name" value="PG_binding_1"/>
    <property type="match status" value="1"/>
</dbReference>
<dbReference type="PANTHER" id="PTHR34408">
    <property type="entry name" value="FAMILY PROTEIN, PUTATIVE-RELATED"/>
    <property type="match status" value="1"/>
</dbReference>
<gene>
    <name evidence="2" type="ORF">BBI04_001505</name>
</gene>
<dbReference type="InterPro" id="IPR036365">
    <property type="entry name" value="PGBD-like_sf"/>
</dbReference>
<dbReference type="InterPro" id="IPR036366">
    <property type="entry name" value="PGBDSf"/>
</dbReference>
<dbReference type="InterPro" id="IPR052354">
    <property type="entry name" value="Cell_Wall_Dynamics_Protein"/>
</dbReference>
<dbReference type="AlphaFoldDB" id="A0ABD6G7J8"/>
<dbReference type="Proteomes" id="UP000175993">
    <property type="component" value="Unassembled WGS sequence"/>
</dbReference>
<feature type="domain" description="Peptidoglycan binding-like" evidence="1">
    <location>
        <begin position="215"/>
        <end position="271"/>
    </location>
</feature>
<organism evidence="2 3">
    <name type="scientific">Agrobacterium vitis</name>
    <name type="common">Rhizobium vitis</name>
    <dbReference type="NCBI Taxonomy" id="373"/>
    <lineage>
        <taxon>Bacteria</taxon>
        <taxon>Pseudomonadati</taxon>
        <taxon>Pseudomonadota</taxon>
        <taxon>Alphaproteobacteria</taxon>
        <taxon>Hyphomicrobiales</taxon>
        <taxon>Rhizobiaceae</taxon>
        <taxon>Rhizobium/Agrobacterium group</taxon>
        <taxon>Agrobacterium</taxon>
    </lineage>
</organism>
<name>A0ABD6G7J8_AGRVI</name>
<sequence>MSPTLVSRIDASILKAIAPTPPSKKAAAQRAIIAAFGEMLPELLTLIECTTPLRIAHFLAQVAHESDGFCTLEEYASGAAYEGRADLGNVRPGDGVRYKGRGPIQLTGRANCRAFTIWMRKTDPTCPDFEAKPELVATWPWAGWAAAFFWSRNNINTRAADADDLVKVTKIVNGGRNGLADRAAYLAKAKTALAALAADRLSGNQVFAVLRRGMTGEAVEQLQRALAQAGHYHLTIDGDFGAGTEGALRAFQKATGLTADGLAGKKTVSALGSFWPQSVSEAA</sequence>
<accession>A0ABD6G7J8</accession>
<proteinExistence type="predicted"/>
<reference evidence="2 3" key="1">
    <citation type="submission" date="2019-11" db="EMBL/GenBank/DDBJ databases">
        <title>Whole-genome sequencing of Allorhizobium vitis.</title>
        <authorList>
            <person name="Gan H.M."/>
            <person name="Savka M.A."/>
        </authorList>
    </citation>
    <scope>NUCLEOTIDE SEQUENCE [LARGE SCALE GENOMIC DNA]</scope>
    <source>
        <strain evidence="2 3">AB4</strain>
    </source>
</reference>
<dbReference type="PANTHER" id="PTHR34408:SF1">
    <property type="entry name" value="GLYCOSYL HYDROLASE FAMILY 19 DOMAIN-CONTAINING PROTEIN HI_1415"/>
    <property type="match status" value="1"/>
</dbReference>
<dbReference type="InterPro" id="IPR002477">
    <property type="entry name" value="Peptidoglycan-bd-like"/>
</dbReference>
<evidence type="ECO:0000313" key="3">
    <source>
        <dbReference type="Proteomes" id="UP000175993"/>
    </source>
</evidence>
<dbReference type="EMBL" id="MBEV02000001">
    <property type="protein sequence ID" value="MUP03503.1"/>
    <property type="molecule type" value="Genomic_DNA"/>
</dbReference>
<evidence type="ECO:0000313" key="2">
    <source>
        <dbReference type="EMBL" id="MUP03503.1"/>
    </source>
</evidence>
<dbReference type="SUPFAM" id="SSF47090">
    <property type="entry name" value="PGBD-like"/>
    <property type="match status" value="1"/>
</dbReference>
<dbReference type="Gene3D" id="1.10.530.10">
    <property type="match status" value="1"/>
</dbReference>
<evidence type="ECO:0000259" key="1">
    <source>
        <dbReference type="Pfam" id="PF01471"/>
    </source>
</evidence>
<comment type="caution">
    <text evidence="2">The sequence shown here is derived from an EMBL/GenBank/DDBJ whole genome shotgun (WGS) entry which is preliminary data.</text>
</comment>
<dbReference type="InterPro" id="IPR023346">
    <property type="entry name" value="Lysozyme-like_dom_sf"/>
</dbReference>
<dbReference type="SUPFAM" id="SSF53955">
    <property type="entry name" value="Lysozyme-like"/>
    <property type="match status" value="1"/>
</dbReference>
<dbReference type="Gene3D" id="1.10.101.10">
    <property type="entry name" value="PGBD-like superfamily/PGBD"/>
    <property type="match status" value="1"/>
</dbReference>